<dbReference type="RefSeq" id="WP_319158891.1">
    <property type="nucleotide sequence ID" value="NZ_CP138359.1"/>
</dbReference>
<feature type="compositionally biased region" description="Low complexity" evidence="1">
    <location>
        <begin position="16"/>
        <end position="37"/>
    </location>
</feature>
<evidence type="ECO:0000313" key="3">
    <source>
        <dbReference type="Proteomes" id="UP001304340"/>
    </source>
</evidence>
<evidence type="ECO:0000256" key="1">
    <source>
        <dbReference type="SAM" id="MobiDB-lite"/>
    </source>
</evidence>
<dbReference type="Proteomes" id="UP001304340">
    <property type="component" value="Chromosome"/>
</dbReference>
<dbReference type="AlphaFoldDB" id="A0AAF0Z8D7"/>
<feature type="compositionally biased region" description="Basic and acidic residues" evidence="1">
    <location>
        <begin position="1"/>
        <end position="10"/>
    </location>
</feature>
<dbReference type="KEGG" id="sbil:SANBI_000655"/>
<keyword evidence="3" id="KW-1185">Reference proteome</keyword>
<proteinExistence type="predicted"/>
<sequence>MTDPDSRDHPVVATGEPLVDDVAAPAPEPAATEGDGPARWSLVSRARFAALRSAQKVDEWITPMSTTDPWR</sequence>
<dbReference type="EMBL" id="CP138359">
    <property type="protein sequence ID" value="WPF83017.1"/>
    <property type="molecule type" value="Genomic_DNA"/>
</dbReference>
<name>A0AAF0Z8D7_9MICO</name>
<organism evidence="2 3">
    <name type="scientific">Sanguibacter biliveldensis</name>
    <dbReference type="NCBI Taxonomy" id="3030830"/>
    <lineage>
        <taxon>Bacteria</taxon>
        <taxon>Bacillati</taxon>
        <taxon>Actinomycetota</taxon>
        <taxon>Actinomycetes</taxon>
        <taxon>Micrococcales</taxon>
        <taxon>Sanguibacteraceae</taxon>
        <taxon>Sanguibacter</taxon>
    </lineage>
</organism>
<accession>A0AAF0Z8D7</accession>
<reference evidence="3" key="1">
    <citation type="submission" date="2023-11" db="EMBL/GenBank/DDBJ databases">
        <authorList>
            <person name="Helweg L.P."/>
            <person name="Kiel A."/>
            <person name="Hitz F."/>
            <person name="Ruckert-Reed C."/>
            <person name="Busche T."/>
            <person name="Kaltschmidt B."/>
            <person name="Kaltschmidt C."/>
        </authorList>
    </citation>
    <scope>NUCLEOTIDE SEQUENCE [LARGE SCALE GENOMIC DNA]</scope>
    <source>
        <strain evidence="3">4.1</strain>
    </source>
</reference>
<protein>
    <submittedName>
        <fullName evidence="2">Uncharacterized protein</fullName>
    </submittedName>
</protein>
<evidence type="ECO:0000313" key="2">
    <source>
        <dbReference type="EMBL" id="WPF83017.1"/>
    </source>
</evidence>
<feature type="region of interest" description="Disordered" evidence="1">
    <location>
        <begin position="1"/>
        <end position="37"/>
    </location>
</feature>
<gene>
    <name evidence="2" type="ORF">SANBI_000655</name>
</gene>